<dbReference type="STRING" id="1514904.SU32_10990"/>
<dbReference type="CDD" id="cd06661">
    <property type="entry name" value="GGCT_like"/>
    <property type="match status" value="1"/>
</dbReference>
<evidence type="ECO:0000313" key="2">
    <source>
        <dbReference type="Proteomes" id="UP000038011"/>
    </source>
</evidence>
<evidence type="ECO:0008006" key="3">
    <source>
        <dbReference type="Google" id="ProtNLM"/>
    </source>
</evidence>
<dbReference type="Proteomes" id="UP000038011">
    <property type="component" value="Unassembled WGS sequence"/>
</dbReference>
<organism evidence="1 2">
    <name type="scientific">Ahrensia marina</name>
    <dbReference type="NCBI Taxonomy" id="1514904"/>
    <lineage>
        <taxon>Bacteria</taxon>
        <taxon>Pseudomonadati</taxon>
        <taxon>Pseudomonadota</taxon>
        <taxon>Alphaproteobacteria</taxon>
        <taxon>Hyphomicrobiales</taxon>
        <taxon>Ahrensiaceae</taxon>
        <taxon>Ahrensia</taxon>
    </lineage>
</organism>
<dbReference type="InterPro" id="IPR013024">
    <property type="entry name" value="GGCT-like"/>
</dbReference>
<protein>
    <recommendedName>
        <fullName evidence="3">Gamma-glutamylcyclotransferase AIG2-like domain-containing protein</fullName>
    </recommendedName>
</protein>
<dbReference type="AlphaFoldDB" id="A0A0N0E798"/>
<name>A0A0N0E798_9HYPH</name>
<dbReference type="RefSeq" id="WP_053999416.1">
    <property type="nucleotide sequence ID" value="NZ_JXMU01000015.1"/>
</dbReference>
<comment type="caution">
    <text evidence="1">The sequence shown here is derived from an EMBL/GenBank/DDBJ whole genome shotgun (WGS) entry which is preliminary data.</text>
</comment>
<keyword evidence="2" id="KW-1185">Reference proteome</keyword>
<dbReference type="PATRIC" id="fig|1514904.3.peg.1040"/>
<dbReference type="Gene3D" id="3.10.490.10">
    <property type="entry name" value="Gamma-glutamyl cyclotransferase-like"/>
    <property type="match status" value="1"/>
</dbReference>
<reference evidence="1 2" key="1">
    <citation type="submission" date="2015-01" db="EMBL/GenBank/DDBJ databases">
        <title>Ahrensia donghaiensis sp. nov., a novel dimethylsulphoniopropionate-cleavage bacterium isolated from seawater and emended descriptions of the genus Ahrensia and Ahrensia kielensis.</title>
        <authorList>
            <person name="Liu J."/>
        </authorList>
    </citation>
    <scope>NUCLEOTIDE SEQUENCE [LARGE SCALE GENOMIC DNA]</scope>
    <source>
        <strain evidence="1 2">LZD062</strain>
    </source>
</reference>
<dbReference type="EMBL" id="JXMU01000015">
    <property type="protein sequence ID" value="KPB00935.1"/>
    <property type="molecule type" value="Genomic_DNA"/>
</dbReference>
<proteinExistence type="predicted"/>
<sequence>MMEWETLVERAGEGDLIAYFGYGSLVNPATHRTNVLHYERAQLRGFTRTWQERPDESDEPIALLSSAPSSREDLLDGLLVFDFAENLPLLDERESGYDRLNVVSQDLTLHGDKVLPEIPLYVYSGRAPYNADEPHYILQSYLDAVLQGYLHQYGEEGVHNFMKRTARFDTALFADRAVPRYPRNVILSDSEQSLFDHVTSFMQVIKSQ</sequence>
<evidence type="ECO:0000313" key="1">
    <source>
        <dbReference type="EMBL" id="KPB00935.1"/>
    </source>
</evidence>
<dbReference type="OrthoDB" id="5567366at2"/>
<accession>A0A0N0E798</accession>
<gene>
    <name evidence="1" type="ORF">SU32_10990</name>
</gene>